<feature type="region of interest" description="Disordered" evidence="3">
    <location>
        <begin position="901"/>
        <end position="923"/>
    </location>
</feature>
<sequence>MDEVSSTQPTDSIHNDVIEKPIIKVPVLCIYVSEKKIMEYTLVKKYTTIGRDPNCDIYIKSSILSRKHAIFELDENYICTVTDLGSLNGTKRNDLYLKPKISYELRDGDYLYFGEIYCTLKICHSPTSTLSSLSCLLNPSTEGVTSLKSPLQGTSQDATYHLHSPAENYQLSIRSDHNDNGNDDGSDCSVLSERLLAEIVVNTGEVSHDLLPNPNHFISYSPSLSNSTDPDIKKNELINDEDGSDPAQNIFENPLVDNCESDILHTADDIHLKYKSNQISVIKNCITAASSHIVDATPLESPNKSVQNYRSSNGTNSTIPIILLNDAASTPLTCSRTNIVLVRDSDPSSIVQLRDNHHGSAVRSSTCSSIDESVFIIEESDLVTNTTAKSIDETNDLKNVSNPQKSVVDLCNSIECIPNFKHESAAGNIGHVSVLSNNSVEVGDIDRCSSRKSRTFNGVCQEIEENSIQVESTPVSSINIKNQQSKLLDVSHHDIISKNVTVKLQPLDNLQIFNSSINYRKDHSITSNTTTFNENIDSSTGANEPNSSEQEVDVILSQEWGSGVTHDLISSKQVQYDDHASRSVIRNMKPSQITSPVSGPLDTGSKIVTMKQTIHDLEAKDSITSEQFVDSPHHSGRLLRSSALKLSKSIPQSDVLPKYDLPKENTDNLPEKTNNHVQFSQEWGSDVNQEFDLKQLFNASKSANYPDKNLCTIVELSDNNTPISINTLLKQKPDSEMLKLSETAQTDVIKIPRPLPTLEDNDDCKLQRYIERSSLLRLTRLTRNQRAERVTSCILPASLGTVKFRSRQNKKSRSIHLDSSNSDVEQQQDWESSWPLVRHSGTDVVRSEMKTNVKKVASNPNHRSRGRGLRAPRIPSPLHLSGSILSEEPSQLLDEKLGQMRNDESNDPLLKSTSNNGERLSLPSFSDLTPNRWMLRSVSNERGSVNNNSSVKDDISISLKKSIRRSTRLSMRSDKVSTAALSLQQHLKLIVSTPEEDTCNRAVINFSPGNINGRHKRRITMSSTEKNGKIPKISNSDLNNTSSTSTGSSKTSRTNVIHLTFSGVDSSGYANTLRKLNAVETDDPILADYLITVQIKRTLKVLYSRARGIPIISVEWLKACKQSRKHSYPDPLNFKLHYYNIQRMHNSVVAPSGKSSRRLSSIVKLSENEQQEVDEFLSGWSFWSTPSVVPSSSDLQKLAEFAGGCWISDNDLINISSNCNSPMKSIIITTKNEYDTMLMDLKPSRKTSRLSENLKACKQCSPILCALSSLVKVSTDWFLQTIMNRKPPVWPIDPQYQ</sequence>
<protein>
    <submittedName>
        <fullName evidence="5">Histidine kinase</fullName>
    </submittedName>
</protein>
<feature type="region of interest" description="Disordered" evidence="3">
    <location>
        <begin position="1022"/>
        <end position="1052"/>
    </location>
</feature>
<name>A0A4Z2DTV7_SCHJA</name>
<dbReference type="InterPro" id="IPR036420">
    <property type="entry name" value="BRCT_dom_sf"/>
</dbReference>
<dbReference type="Gene3D" id="2.60.200.20">
    <property type="match status" value="1"/>
</dbReference>
<evidence type="ECO:0000259" key="4">
    <source>
        <dbReference type="PROSITE" id="PS50006"/>
    </source>
</evidence>
<dbReference type="SMART" id="SM00240">
    <property type="entry name" value="FHA"/>
    <property type="match status" value="1"/>
</dbReference>
<organism evidence="5 6">
    <name type="scientific">Schistosoma japonicum</name>
    <name type="common">Blood fluke</name>
    <dbReference type="NCBI Taxonomy" id="6182"/>
    <lineage>
        <taxon>Eukaryota</taxon>
        <taxon>Metazoa</taxon>
        <taxon>Spiralia</taxon>
        <taxon>Lophotrochozoa</taxon>
        <taxon>Platyhelminthes</taxon>
        <taxon>Trematoda</taxon>
        <taxon>Digenea</taxon>
        <taxon>Strigeidida</taxon>
        <taxon>Schistosomatoidea</taxon>
        <taxon>Schistosomatidae</taxon>
        <taxon>Schistosoma</taxon>
    </lineage>
</organism>
<dbReference type="InterPro" id="IPR008984">
    <property type="entry name" value="SMAD_FHA_dom_sf"/>
</dbReference>
<dbReference type="PANTHER" id="PTHR23308">
    <property type="entry name" value="NUCLEAR INHIBITOR OF PROTEIN PHOSPHATASE-1"/>
    <property type="match status" value="1"/>
</dbReference>
<dbReference type="GO" id="GO:0005694">
    <property type="term" value="C:chromosome"/>
    <property type="evidence" value="ECO:0007669"/>
    <property type="project" value="UniProtKB-SubCell"/>
</dbReference>
<dbReference type="EMBL" id="SKCS01000037">
    <property type="protein sequence ID" value="TNN19994.1"/>
    <property type="molecule type" value="Genomic_DNA"/>
</dbReference>
<keyword evidence="5" id="KW-0418">Kinase</keyword>
<keyword evidence="5" id="KW-0808">Transferase</keyword>
<dbReference type="SUPFAM" id="SSF49879">
    <property type="entry name" value="SMAD/FHA domain"/>
    <property type="match status" value="1"/>
</dbReference>
<feature type="domain" description="FHA" evidence="4">
    <location>
        <begin position="47"/>
        <end position="97"/>
    </location>
</feature>
<dbReference type="Pfam" id="PF00498">
    <property type="entry name" value="FHA"/>
    <property type="match status" value="1"/>
</dbReference>
<evidence type="ECO:0000313" key="6">
    <source>
        <dbReference type="Proteomes" id="UP000311919"/>
    </source>
</evidence>
<dbReference type="SUPFAM" id="SSF52113">
    <property type="entry name" value="BRCT domain"/>
    <property type="match status" value="1"/>
</dbReference>
<keyword evidence="2" id="KW-0158">Chromosome</keyword>
<feature type="compositionally biased region" description="Low complexity" evidence="3">
    <location>
        <begin position="1034"/>
        <end position="1052"/>
    </location>
</feature>
<evidence type="ECO:0000256" key="2">
    <source>
        <dbReference type="ARBA" id="ARBA00022454"/>
    </source>
</evidence>
<gene>
    <name evidence="5" type="ORF">EWB00_005662</name>
</gene>
<accession>A0A4Z2DTV7</accession>
<comment type="caution">
    <text evidence="5">The sequence shown here is derived from an EMBL/GenBank/DDBJ whole genome shotgun (WGS) entry which is preliminary data.</text>
</comment>
<reference evidence="5 6" key="1">
    <citation type="submission" date="2019-03" db="EMBL/GenBank/DDBJ databases">
        <title>An improved genome assembly of the fluke Schistosoma japonicum.</title>
        <authorList>
            <person name="Hu W."/>
            <person name="Luo F."/>
            <person name="Yin M."/>
            <person name="Mo X."/>
            <person name="Sun C."/>
            <person name="Wu Q."/>
            <person name="Zhu B."/>
            <person name="Xiang M."/>
            <person name="Wang J."/>
            <person name="Wang Y."/>
            <person name="Zhang T."/>
            <person name="Xu B."/>
            <person name="Zheng H."/>
            <person name="Feng Z."/>
        </authorList>
    </citation>
    <scope>NUCLEOTIDE SEQUENCE [LARGE SCALE GENOMIC DNA]</scope>
    <source>
        <strain evidence="5">HuSjv2</strain>
        <tissue evidence="5">Worms</tissue>
    </source>
</reference>
<dbReference type="OrthoDB" id="342264at2759"/>
<feature type="compositionally biased region" description="Polar residues" evidence="3">
    <location>
        <begin position="911"/>
        <end position="923"/>
    </location>
</feature>
<feature type="region of interest" description="Disordered" evidence="3">
    <location>
        <begin position="855"/>
        <end position="887"/>
    </location>
</feature>
<evidence type="ECO:0000256" key="3">
    <source>
        <dbReference type="SAM" id="MobiDB-lite"/>
    </source>
</evidence>
<feature type="region of interest" description="Disordered" evidence="3">
    <location>
        <begin position="809"/>
        <end position="831"/>
    </location>
</feature>
<feature type="compositionally biased region" description="Polar residues" evidence="3">
    <location>
        <begin position="817"/>
        <end position="831"/>
    </location>
</feature>
<evidence type="ECO:0000313" key="5">
    <source>
        <dbReference type="EMBL" id="TNN19994.1"/>
    </source>
</evidence>
<keyword evidence="6" id="KW-1185">Reference proteome</keyword>
<evidence type="ECO:0000256" key="1">
    <source>
        <dbReference type="ARBA" id="ARBA00004286"/>
    </source>
</evidence>
<dbReference type="STRING" id="6182.A0A4Z2DTV7"/>
<dbReference type="Gene3D" id="3.40.50.10190">
    <property type="entry name" value="BRCT domain"/>
    <property type="match status" value="2"/>
</dbReference>
<feature type="region of interest" description="Disordered" evidence="3">
    <location>
        <begin position="530"/>
        <end position="549"/>
    </location>
</feature>
<dbReference type="PROSITE" id="PS50006">
    <property type="entry name" value="FHA_DOMAIN"/>
    <property type="match status" value="1"/>
</dbReference>
<dbReference type="Proteomes" id="UP000311919">
    <property type="component" value="Unassembled WGS sequence"/>
</dbReference>
<comment type="subcellular location">
    <subcellularLocation>
        <location evidence="1">Chromosome</location>
    </subcellularLocation>
</comment>
<dbReference type="InterPro" id="IPR050923">
    <property type="entry name" value="Cell_Proc_Reg/RNA_Proc"/>
</dbReference>
<dbReference type="GO" id="GO:0016301">
    <property type="term" value="F:kinase activity"/>
    <property type="evidence" value="ECO:0007669"/>
    <property type="project" value="UniProtKB-KW"/>
</dbReference>
<proteinExistence type="predicted"/>
<dbReference type="InterPro" id="IPR000253">
    <property type="entry name" value="FHA_dom"/>
</dbReference>
<dbReference type="CDD" id="cd17744">
    <property type="entry name" value="BRCT_MDC1_rpt1"/>
    <property type="match status" value="1"/>
</dbReference>